<evidence type="ECO:0000313" key="8">
    <source>
        <dbReference type="EMBL" id="GAN59054.1"/>
    </source>
</evidence>
<accession>A0A0D6MZE6</accession>
<gene>
    <name evidence="8" type="ORF">Abci_001_070</name>
    <name evidence="9" type="ORF">ACI01nite_15200</name>
</gene>
<evidence type="ECO:0000313" key="9">
    <source>
        <dbReference type="EMBL" id="GEL58918.1"/>
    </source>
</evidence>
<dbReference type="InterPro" id="IPR006043">
    <property type="entry name" value="NCS2"/>
</dbReference>
<evidence type="ECO:0000256" key="3">
    <source>
        <dbReference type="ARBA" id="ARBA00022448"/>
    </source>
</evidence>
<keyword evidence="5 7" id="KW-1133">Transmembrane helix</keyword>
<feature type="transmembrane region" description="Helical" evidence="7">
    <location>
        <begin position="336"/>
        <end position="355"/>
    </location>
</feature>
<feature type="transmembrane region" description="Helical" evidence="7">
    <location>
        <begin position="361"/>
        <end position="381"/>
    </location>
</feature>
<evidence type="ECO:0000256" key="4">
    <source>
        <dbReference type="ARBA" id="ARBA00022692"/>
    </source>
</evidence>
<dbReference type="EMBL" id="BJVU01000005">
    <property type="protein sequence ID" value="GEL58918.1"/>
    <property type="molecule type" value="Genomic_DNA"/>
</dbReference>
<accession>A0A6N3SR96</accession>
<dbReference type="PANTHER" id="PTHR43337">
    <property type="entry name" value="XANTHINE/URACIL PERMEASE C887.17-RELATED"/>
    <property type="match status" value="1"/>
</dbReference>
<evidence type="ECO:0000256" key="2">
    <source>
        <dbReference type="ARBA" id="ARBA00005697"/>
    </source>
</evidence>
<keyword evidence="11" id="KW-1185">Reference proteome</keyword>
<dbReference type="PANTHER" id="PTHR43337:SF1">
    <property type="entry name" value="XANTHINE_URACIL PERMEASE C887.17-RELATED"/>
    <property type="match status" value="1"/>
</dbReference>
<evidence type="ECO:0000256" key="1">
    <source>
        <dbReference type="ARBA" id="ARBA00004127"/>
    </source>
</evidence>
<dbReference type="InterPro" id="IPR045018">
    <property type="entry name" value="Azg-like"/>
</dbReference>
<protein>
    <submittedName>
        <fullName evidence="8">Xanthine/uracil/vitamin C transporter</fullName>
    </submittedName>
</protein>
<feature type="transmembrane region" description="Helical" evidence="7">
    <location>
        <begin position="201"/>
        <end position="219"/>
    </location>
</feature>
<feature type="transmembrane region" description="Helical" evidence="7">
    <location>
        <begin position="393"/>
        <end position="417"/>
    </location>
</feature>
<feature type="transmembrane region" description="Helical" evidence="7">
    <location>
        <begin position="251"/>
        <end position="271"/>
    </location>
</feature>
<comment type="caution">
    <text evidence="8">The sequence shown here is derived from an EMBL/GenBank/DDBJ whole genome shotgun (WGS) entry which is preliminary data.</text>
</comment>
<dbReference type="GO" id="GO:0012505">
    <property type="term" value="C:endomembrane system"/>
    <property type="evidence" value="ECO:0007669"/>
    <property type="project" value="UniProtKB-SubCell"/>
</dbReference>
<name>A0A0D6MZE6_9PROT</name>
<dbReference type="GO" id="GO:0005886">
    <property type="term" value="C:plasma membrane"/>
    <property type="evidence" value="ECO:0007669"/>
    <property type="project" value="TreeGrafter"/>
</dbReference>
<dbReference type="RefSeq" id="WP_048837156.1">
    <property type="nucleotide sequence ID" value="NZ_BAMV01000001.1"/>
</dbReference>
<dbReference type="Proteomes" id="UP000321891">
    <property type="component" value="Unassembled WGS sequence"/>
</dbReference>
<sequence length="451" mass="47768">MAGLSARIGQVFDRYFQVSARGSSFGREIIAGITTFGAMAYIMAVNPDVLSAAGLDKNAMVMTTIAAAVFGSLLMGVWARLPIALAPAMSSNVIFAQVVVVRMGVPPAVAFTMVLFGGLAFLLLSLTQWRQKIIAAFPIPVRMGIHFAIGAFIAHIGMVAGGLAVKSNEGLSFGSLTDPAVILSIAGVFLAVVLRWSRVPAAMLFSIIAITIAGCFVPHKGGGLVTSLPAHWAEWPHYPWHMLFPYDFKGFFSHFFMVLPVTLYFFLGDFFDATGTMMAVTQRSGLKDKDGKPLLGQAAFASDATASVVGSALGTSTVSAYLESLVGVEAGGRTGLVGLTVAVLFAASSFLWPLITSVPAIATAPVLILVGLGMLGGLTDLRDMSAQDKAVPLLMVLVTVMTGDFMISLALGLLLYTVLVCARREWKELSIMLMGLDVVFLVYLFISSRMG</sequence>
<keyword evidence="4 7" id="KW-0812">Transmembrane</keyword>
<feature type="transmembrane region" description="Helical" evidence="7">
    <location>
        <begin position="99"/>
        <end position="124"/>
    </location>
</feature>
<feature type="transmembrane region" description="Helical" evidence="7">
    <location>
        <begin position="29"/>
        <end position="47"/>
    </location>
</feature>
<dbReference type="EMBL" id="BAMV01000001">
    <property type="protein sequence ID" value="GAN59054.1"/>
    <property type="molecule type" value="Genomic_DNA"/>
</dbReference>
<dbReference type="Pfam" id="PF00860">
    <property type="entry name" value="Xan_ur_permease"/>
    <property type="match status" value="1"/>
</dbReference>
<feature type="transmembrane region" description="Helical" evidence="7">
    <location>
        <begin position="59"/>
        <end position="79"/>
    </location>
</feature>
<reference evidence="9 11" key="2">
    <citation type="submission" date="2019-07" db="EMBL/GenBank/DDBJ databases">
        <title>Whole genome shotgun sequence of Acetobacter cibinongensis NBRC 16605.</title>
        <authorList>
            <person name="Hosoyama A."/>
            <person name="Uohara A."/>
            <person name="Ohji S."/>
            <person name="Ichikawa N."/>
        </authorList>
    </citation>
    <scope>NUCLEOTIDE SEQUENCE [LARGE SCALE GENOMIC DNA]</scope>
    <source>
        <strain evidence="9 11">NBRC 16605</strain>
    </source>
</reference>
<dbReference type="STRING" id="1231339.Abci_001_070"/>
<feature type="transmembrane region" description="Helical" evidence="7">
    <location>
        <begin position="145"/>
        <end position="165"/>
    </location>
</feature>
<proteinExistence type="inferred from homology"/>
<evidence type="ECO:0000256" key="6">
    <source>
        <dbReference type="ARBA" id="ARBA00023136"/>
    </source>
</evidence>
<comment type="similarity">
    <text evidence="2">Belongs to the nucleobase:cation symporter-2 (NCS2) (TC 2.A.40) family. Azg-like subfamily.</text>
</comment>
<keyword evidence="3" id="KW-0813">Transport</keyword>
<evidence type="ECO:0000256" key="5">
    <source>
        <dbReference type="ARBA" id="ARBA00022989"/>
    </source>
</evidence>
<evidence type="ECO:0000256" key="7">
    <source>
        <dbReference type="SAM" id="Phobius"/>
    </source>
</evidence>
<dbReference type="Proteomes" id="UP000032671">
    <property type="component" value="Unassembled WGS sequence"/>
</dbReference>
<dbReference type="GO" id="GO:0005345">
    <property type="term" value="F:purine nucleobase transmembrane transporter activity"/>
    <property type="evidence" value="ECO:0007669"/>
    <property type="project" value="TreeGrafter"/>
</dbReference>
<organism evidence="8 10">
    <name type="scientific">Acetobacter cibinongensis</name>
    <dbReference type="NCBI Taxonomy" id="146475"/>
    <lineage>
        <taxon>Bacteria</taxon>
        <taxon>Pseudomonadati</taxon>
        <taxon>Pseudomonadota</taxon>
        <taxon>Alphaproteobacteria</taxon>
        <taxon>Acetobacterales</taxon>
        <taxon>Acetobacteraceae</taxon>
        <taxon>Acetobacter</taxon>
    </lineage>
</organism>
<keyword evidence="6 7" id="KW-0472">Membrane</keyword>
<feature type="transmembrane region" description="Helical" evidence="7">
    <location>
        <begin position="171"/>
        <end position="194"/>
    </location>
</feature>
<dbReference type="AlphaFoldDB" id="A0A0D6MZE6"/>
<evidence type="ECO:0000313" key="11">
    <source>
        <dbReference type="Proteomes" id="UP000321891"/>
    </source>
</evidence>
<comment type="subcellular location">
    <subcellularLocation>
        <location evidence="1">Endomembrane system</location>
        <topology evidence="1">Multi-pass membrane protein</topology>
    </subcellularLocation>
</comment>
<evidence type="ECO:0000313" key="10">
    <source>
        <dbReference type="Proteomes" id="UP000032671"/>
    </source>
</evidence>
<feature type="transmembrane region" description="Helical" evidence="7">
    <location>
        <begin position="429"/>
        <end position="446"/>
    </location>
</feature>
<reference evidence="8 10" key="1">
    <citation type="submission" date="2012-11" db="EMBL/GenBank/DDBJ databases">
        <title>Whole genome sequence of Acetobacter cibinongensis 4H-1.</title>
        <authorList>
            <person name="Azuma Y."/>
            <person name="Higashiura N."/>
            <person name="Hirakawa H."/>
            <person name="Matsushita K."/>
        </authorList>
    </citation>
    <scope>NUCLEOTIDE SEQUENCE [LARGE SCALE GENOMIC DNA]</scope>
    <source>
        <strain evidence="8 10">4H-1</strain>
    </source>
</reference>